<proteinExistence type="predicted"/>
<evidence type="ECO:0000256" key="2">
    <source>
        <dbReference type="SAM" id="Phobius"/>
    </source>
</evidence>
<keyword evidence="2" id="KW-0812">Transmembrane</keyword>
<name>A0A5R9BDF1_9MICC</name>
<protein>
    <submittedName>
        <fullName evidence="3">Uncharacterized protein</fullName>
    </submittedName>
</protein>
<evidence type="ECO:0000256" key="1">
    <source>
        <dbReference type="SAM" id="MobiDB-lite"/>
    </source>
</evidence>
<dbReference type="OrthoDB" id="3837969at2"/>
<reference evidence="3 4" key="1">
    <citation type="submission" date="2019-05" db="EMBL/GenBank/DDBJ databases">
        <title>Nesterenkonia sp. GY074 isolated from the Southern Atlantic Ocean.</title>
        <authorList>
            <person name="Zhang G."/>
        </authorList>
    </citation>
    <scope>NUCLEOTIDE SEQUENCE [LARGE SCALE GENOMIC DNA]</scope>
    <source>
        <strain evidence="3 4">GY074</strain>
    </source>
</reference>
<dbReference type="RefSeq" id="WP_138252334.1">
    <property type="nucleotide sequence ID" value="NZ_VAVZ01000008.1"/>
</dbReference>
<feature type="region of interest" description="Disordered" evidence="1">
    <location>
        <begin position="551"/>
        <end position="602"/>
    </location>
</feature>
<accession>A0A5R9BDF1</accession>
<organism evidence="3 4">
    <name type="scientific">Nesterenkonia salmonea</name>
    <dbReference type="NCBI Taxonomy" id="1804987"/>
    <lineage>
        <taxon>Bacteria</taxon>
        <taxon>Bacillati</taxon>
        <taxon>Actinomycetota</taxon>
        <taxon>Actinomycetes</taxon>
        <taxon>Micrococcales</taxon>
        <taxon>Micrococcaceae</taxon>
        <taxon>Nesterenkonia</taxon>
    </lineage>
</organism>
<comment type="caution">
    <text evidence="3">The sequence shown here is derived from an EMBL/GenBank/DDBJ whole genome shotgun (WGS) entry which is preliminary data.</text>
</comment>
<evidence type="ECO:0000313" key="4">
    <source>
        <dbReference type="Proteomes" id="UP000310458"/>
    </source>
</evidence>
<feature type="transmembrane region" description="Helical" evidence="2">
    <location>
        <begin position="523"/>
        <end position="541"/>
    </location>
</feature>
<dbReference type="Proteomes" id="UP000310458">
    <property type="component" value="Unassembled WGS sequence"/>
</dbReference>
<dbReference type="EMBL" id="VAVZ01000008">
    <property type="protein sequence ID" value="TLP98646.1"/>
    <property type="molecule type" value="Genomic_DNA"/>
</dbReference>
<gene>
    <name evidence="3" type="ORF">FEF26_04430</name>
</gene>
<feature type="compositionally biased region" description="Basic residues" evidence="1">
    <location>
        <begin position="578"/>
        <end position="594"/>
    </location>
</feature>
<evidence type="ECO:0000313" key="3">
    <source>
        <dbReference type="EMBL" id="TLP98646.1"/>
    </source>
</evidence>
<keyword evidence="4" id="KW-1185">Reference proteome</keyword>
<keyword evidence="2" id="KW-0472">Membrane</keyword>
<sequence>MSGHDFEVEKRGRYDDPAHVTYGDLLTVREITRNSLAAVKLERWDAADRSHKRGARGPFASFEQMLTIWFLLARKRRPLTMFAAVALLVYGIDERTREELGLDITGLSPDQLCHRLRRSNARMLEVIDPYPCRRNRLMTKEEFIELEAAVDWDARMIKEERLRTVVNAMVLATIPKWVRERHSGDIVQDATLVAAYGKQGTKDSSEFMAIEPYGGSYARHGDHAPERAPGPGQRTAELKGYGWEGTFSLLSSNDPDRERTFPSLVAGVNLSTPGGSPGRSGIHALRHIPEAGFNIGKLIGDRAYGNSPKSQDYQVPARRMGYELLFDHRLEFWGQTYTFNGAVILEGNVYSPAMLAMSKLITATVDRYKRDIDDPERIDETTYQQRLQQRARYLVQFRTGLDEQGRRQGRCPASGPNPTLTCPLRQLANNAVIEQGKTLLPVPKSKVPADETRGGLCNNKGGSMVLEGEHWDKHAMAGGFQFGTPEWQAAYNVPRQTVESYNRLIKDHSSFALAAPDRRRIRGYAAAFLFMGILVMTTNLYQLGRWEDPKIDGRGRGPFREPVRRRREHTNGPERPHPKDKKRPRARPAVHRPAPKVLVGVN</sequence>
<keyword evidence="2" id="KW-1133">Transmembrane helix</keyword>
<feature type="compositionally biased region" description="Basic and acidic residues" evidence="1">
    <location>
        <begin position="551"/>
        <end position="562"/>
    </location>
</feature>
<dbReference type="AlphaFoldDB" id="A0A5R9BDF1"/>